<dbReference type="InterPro" id="IPR051396">
    <property type="entry name" value="Bact_Antivir_Def_Nuclease"/>
</dbReference>
<dbReference type="Proteomes" id="UP000298196">
    <property type="component" value="Unassembled WGS sequence"/>
</dbReference>
<evidence type="ECO:0000259" key="1">
    <source>
        <dbReference type="Pfam" id="PF13175"/>
    </source>
</evidence>
<dbReference type="Pfam" id="PF13175">
    <property type="entry name" value="AAA_15"/>
    <property type="match status" value="1"/>
</dbReference>
<evidence type="ECO:0000313" key="2">
    <source>
        <dbReference type="EMBL" id="TGD41115.1"/>
    </source>
</evidence>
<feature type="domain" description="Endonuclease GajA/Old nuclease/RecF-like AAA" evidence="1">
    <location>
        <begin position="4"/>
        <end position="385"/>
    </location>
</feature>
<dbReference type="InterPro" id="IPR041685">
    <property type="entry name" value="AAA_GajA/Old/RecF-like"/>
</dbReference>
<dbReference type="SUPFAM" id="SSF52540">
    <property type="entry name" value="P-loop containing nucleoside triphosphate hydrolases"/>
    <property type="match status" value="1"/>
</dbReference>
<dbReference type="AlphaFoldDB" id="A0A4Z0KPU1"/>
<dbReference type="InterPro" id="IPR027417">
    <property type="entry name" value="P-loop_NTPase"/>
</dbReference>
<protein>
    <recommendedName>
        <fullName evidence="1">Endonuclease GajA/Old nuclease/RecF-like AAA domain-containing protein</fullName>
    </recommendedName>
</protein>
<name>A0A4Z0KPU1_SALET</name>
<dbReference type="Gene3D" id="3.40.50.300">
    <property type="entry name" value="P-loop containing nucleotide triphosphate hydrolases"/>
    <property type="match status" value="1"/>
</dbReference>
<dbReference type="EMBL" id="PYKI01003024">
    <property type="protein sequence ID" value="TGD41115.1"/>
    <property type="molecule type" value="Genomic_DNA"/>
</dbReference>
<sequence length="665" mass="76567">MKKMIVGVILRNFKNFRNQHYIPLTINGNSSWLIGENGVGKSSTLQAIDNVLNRADINRLDINNDARSQGFDTREPFIVPIFLIRKERVKGNTSIFKTLEAISDITWQVESEDFNSSQRALAEKIINHRTLLESQIQTNYYFFVPIGIIKKSAGDAPVPFMSIFESIDDYKNEIEDLIPDSTAVNSTQRKNFYQTTLYKLLEYVRETYNYIYLPAEITTSEYSKIESELLQSLLGENLQQRISKIIKKKDITEINQYLNEFVEQLSGKLNGQYHFKRPTQRQNSFTQRHMIAKIIESYFSDKILHYIDSINRDTPVHNLSSGEKRKALLDLSMGFLKGNPKKTQQSTVLAVDEPELSLHATSCFKQFEKIREISELGIQTICTTHWYGFLPAAMSGSATYVSPNQSFIKCINLEYYRDELSALVKESRGSYLDTLEVKSNHDLVQSIITSITSSNNYNWILCEGKTDKKYIESHLNFEELDGKNIIILSVGGSFALKDIYSYLVLALKDRRPAIKGKVFCLLDTDLAFDKFESTDSIPQIRIRRLLLREDYTDVDLLKTTDNRVSPPTEIEDALDGIFFHETIYRLYLNGENRFSFIEDVETLSSNVAAGILDLTTSQKQIIKKYFDEPGKKNSFCDEYINVLYESDEIHTPTWLSNIIDFFCEE</sequence>
<keyword evidence="3" id="KW-1185">Reference proteome</keyword>
<reference evidence="2 3" key="1">
    <citation type="submission" date="2018-03" db="EMBL/GenBank/DDBJ databases">
        <title>Non-Typhoidal Salmonella genome sequencing and assembly.</title>
        <authorList>
            <person name="Matchawe C."/>
        </authorList>
    </citation>
    <scope>NUCLEOTIDE SEQUENCE [LARGE SCALE GENOMIC DNA]</scope>
    <source>
        <strain evidence="2 3">22sa</strain>
    </source>
</reference>
<proteinExistence type="predicted"/>
<evidence type="ECO:0000313" key="3">
    <source>
        <dbReference type="Proteomes" id="UP000298196"/>
    </source>
</evidence>
<accession>A0A4Z0KPU1</accession>
<dbReference type="PANTHER" id="PTHR43581">
    <property type="entry name" value="ATP/GTP PHOSPHATASE"/>
    <property type="match status" value="1"/>
</dbReference>
<comment type="caution">
    <text evidence="2">The sequence shown here is derived from an EMBL/GenBank/DDBJ whole genome shotgun (WGS) entry which is preliminary data.</text>
</comment>
<gene>
    <name evidence="2" type="ORF">C9F07_30365</name>
</gene>
<dbReference type="PANTHER" id="PTHR43581:SF4">
    <property type="entry name" value="ATP_GTP PHOSPHATASE"/>
    <property type="match status" value="1"/>
</dbReference>
<organism evidence="2 3">
    <name type="scientific">Salmonella enterica subsp. enterica serovar Poona</name>
    <dbReference type="NCBI Taxonomy" id="436295"/>
    <lineage>
        <taxon>Bacteria</taxon>
        <taxon>Pseudomonadati</taxon>
        <taxon>Pseudomonadota</taxon>
        <taxon>Gammaproteobacteria</taxon>
        <taxon>Enterobacterales</taxon>
        <taxon>Enterobacteriaceae</taxon>
        <taxon>Salmonella</taxon>
    </lineage>
</organism>